<dbReference type="GO" id="GO:0050660">
    <property type="term" value="F:flavin adenine dinucleotide binding"/>
    <property type="evidence" value="ECO:0007669"/>
    <property type="project" value="TreeGrafter"/>
</dbReference>
<evidence type="ECO:0000256" key="7">
    <source>
        <dbReference type="ARBA" id="ARBA00040659"/>
    </source>
</evidence>
<dbReference type="InterPro" id="IPR017938">
    <property type="entry name" value="Riboflavin_synthase-like_b-brl"/>
</dbReference>
<evidence type="ECO:0000256" key="5">
    <source>
        <dbReference type="ARBA" id="ARBA00023797"/>
    </source>
</evidence>
<dbReference type="SUPFAM" id="SSF52343">
    <property type="entry name" value="Ferredoxin reductase-like, C-terminal NADP-linked domain"/>
    <property type="match status" value="1"/>
</dbReference>
<dbReference type="EMBL" id="JASPKY010000154">
    <property type="protein sequence ID" value="KAK9730035.1"/>
    <property type="molecule type" value="Genomic_DNA"/>
</dbReference>
<evidence type="ECO:0000256" key="6">
    <source>
        <dbReference type="ARBA" id="ARBA00039088"/>
    </source>
</evidence>
<keyword evidence="4" id="KW-0560">Oxidoreductase</keyword>
<dbReference type="PROSITE" id="PS51384">
    <property type="entry name" value="FAD_FR"/>
    <property type="match status" value="1"/>
</dbReference>
<evidence type="ECO:0000256" key="1">
    <source>
        <dbReference type="ARBA" id="ARBA00001974"/>
    </source>
</evidence>
<dbReference type="GO" id="GO:0010181">
    <property type="term" value="F:FMN binding"/>
    <property type="evidence" value="ECO:0007669"/>
    <property type="project" value="TreeGrafter"/>
</dbReference>
<comment type="cofactor">
    <cofactor evidence="1">
        <name>FAD</name>
        <dbReference type="ChEBI" id="CHEBI:57692"/>
    </cofactor>
</comment>
<organism evidence="9 10">
    <name type="scientific">Popillia japonica</name>
    <name type="common">Japanese beetle</name>
    <dbReference type="NCBI Taxonomy" id="7064"/>
    <lineage>
        <taxon>Eukaryota</taxon>
        <taxon>Metazoa</taxon>
        <taxon>Ecdysozoa</taxon>
        <taxon>Arthropoda</taxon>
        <taxon>Hexapoda</taxon>
        <taxon>Insecta</taxon>
        <taxon>Pterygota</taxon>
        <taxon>Neoptera</taxon>
        <taxon>Endopterygota</taxon>
        <taxon>Coleoptera</taxon>
        <taxon>Polyphaga</taxon>
        <taxon>Scarabaeiformia</taxon>
        <taxon>Scarabaeidae</taxon>
        <taxon>Rutelinae</taxon>
        <taxon>Popillia</taxon>
    </lineage>
</organism>
<keyword evidence="2" id="KW-0285">Flavoprotein</keyword>
<evidence type="ECO:0000313" key="9">
    <source>
        <dbReference type="EMBL" id="KAK9730035.1"/>
    </source>
</evidence>
<dbReference type="InterPro" id="IPR001433">
    <property type="entry name" value="OxRdtase_FAD/NAD-bd"/>
</dbReference>
<dbReference type="InterPro" id="IPR039261">
    <property type="entry name" value="FNR_nucleotide-bd"/>
</dbReference>
<accession>A0AAW1L7T9</accession>
<proteinExistence type="predicted"/>
<dbReference type="GO" id="GO:0005829">
    <property type="term" value="C:cytosol"/>
    <property type="evidence" value="ECO:0007669"/>
    <property type="project" value="TreeGrafter"/>
</dbReference>
<evidence type="ECO:0000259" key="8">
    <source>
        <dbReference type="PROSITE" id="PS51384"/>
    </source>
</evidence>
<evidence type="ECO:0000313" key="10">
    <source>
        <dbReference type="Proteomes" id="UP001458880"/>
    </source>
</evidence>
<dbReference type="Pfam" id="PF00667">
    <property type="entry name" value="FAD_binding_1"/>
    <property type="match status" value="1"/>
</dbReference>
<dbReference type="PANTHER" id="PTHR19384:SF17">
    <property type="entry name" value="NADPH--CYTOCHROME P450 REDUCTASE"/>
    <property type="match status" value="1"/>
</dbReference>
<dbReference type="PRINTS" id="PR00371">
    <property type="entry name" value="FPNCR"/>
</dbReference>
<dbReference type="EC" id="1.16.1.8" evidence="6"/>
<dbReference type="GO" id="GO:0003958">
    <property type="term" value="F:NADPH-hemoprotein reductase activity"/>
    <property type="evidence" value="ECO:0007669"/>
    <property type="project" value="UniProtKB-EC"/>
</dbReference>
<evidence type="ECO:0000256" key="2">
    <source>
        <dbReference type="ARBA" id="ARBA00022630"/>
    </source>
</evidence>
<dbReference type="GO" id="GO:0009725">
    <property type="term" value="P:response to hormone"/>
    <property type="evidence" value="ECO:0007669"/>
    <property type="project" value="TreeGrafter"/>
</dbReference>
<dbReference type="Gene3D" id="3.40.50.80">
    <property type="entry name" value="Nucleotide-binding domain of ferredoxin-NADP reductase (FNR) module"/>
    <property type="match status" value="1"/>
</dbReference>
<dbReference type="InterPro" id="IPR001709">
    <property type="entry name" value="Flavoprot_Pyr_Nucl_cyt_Rdtase"/>
</dbReference>
<dbReference type="InterPro" id="IPR003097">
    <property type="entry name" value="CysJ-like_FAD-binding"/>
</dbReference>
<dbReference type="Proteomes" id="UP001458880">
    <property type="component" value="Unassembled WGS sequence"/>
</dbReference>
<dbReference type="GO" id="GO:0030586">
    <property type="term" value="F:[methionine synthase] reductase (NADPH) activity"/>
    <property type="evidence" value="ECO:0007669"/>
    <property type="project" value="UniProtKB-EC"/>
</dbReference>
<name>A0AAW1L7T9_POPJA</name>
<evidence type="ECO:0000256" key="3">
    <source>
        <dbReference type="ARBA" id="ARBA00022827"/>
    </source>
</evidence>
<dbReference type="Gene3D" id="1.20.990.10">
    <property type="entry name" value="NADPH-cytochrome p450 Reductase, Chain A, domain 3"/>
    <property type="match status" value="1"/>
</dbReference>
<dbReference type="InterPro" id="IPR017927">
    <property type="entry name" value="FAD-bd_FR_type"/>
</dbReference>
<protein>
    <recommendedName>
        <fullName evidence="7">Methionine synthase reductase</fullName>
        <ecNumber evidence="6">1.16.1.8</ecNumber>
        <ecNumber evidence="5">1.6.2.4</ecNumber>
    </recommendedName>
</protein>
<gene>
    <name evidence="9" type="ORF">QE152_g15539</name>
</gene>
<feature type="domain" description="FAD-binding FR-type" evidence="8">
    <location>
        <begin position="31"/>
        <end position="276"/>
    </location>
</feature>
<reference evidence="9 10" key="1">
    <citation type="journal article" date="2024" name="BMC Genomics">
        <title>De novo assembly and annotation of Popillia japonica's genome with initial clues to its potential as an invasive pest.</title>
        <authorList>
            <person name="Cucini C."/>
            <person name="Boschi S."/>
            <person name="Funari R."/>
            <person name="Cardaioli E."/>
            <person name="Iannotti N."/>
            <person name="Marturano G."/>
            <person name="Paoli F."/>
            <person name="Bruttini M."/>
            <person name="Carapelli A."/>
            <person name="Frati F."/>
            <person name="Nardi F."/>
        </authorList>
    </citation>
    <scope>NUCLEOTIDE SEQUENCE [LARGE SCALE GENOMIC DNA]</scope>
    <source>
        <strain evidence="9">DMR45628</strain>
    </source>
</reference>
<sequence>MAIAEDVFLKIIFNENIDQNERQRILPFGNSEIYERKIKHALKLTQGEDVKDIYDIALNTEGISYNFQPGDTIGVFPRNNVTEVAQIFECLECSDIINEKCSIMLLDPKKSRLVSHLPVNTTLKDVFLNCVDIRTPPKKTFLKMLMKYTGNAEERSILEKLSSPSNSEDYIMFISSNGRRLLDLLQTFPSCKVPIGKLLENLPPLQPRAYSISSSPLITGEIHATFSVEYFDDSDGRKIKGVCTEWLEESLTPLLNGGESDFDIRFYFRKPNFFRLNPDITSPIIMIGPGTGVAPFVGFLQHLSLQGKALETWLFYGCRYQNKDYLYRSDLERYLKENCLKKLSVAFSRDQDIKVYVQDLIKNETGQIYKKIVEENASVYVCGDLKDRY</sequence>
<evidence type="ECO:0000256" key="4">
    <source>
        <dbReference type="ARBA" id="ARBA00023002"/>
    </source>
</evidence>
<dbReference type="PANTHER" id="PTHR19384">
    <property type="entry name" value="NITRIC OXIDE SYNTHASE-RELATED"/>
    <property type="match status" value="1"/>
</dbReference>
<keyword evidence="3" id="KW-0274">FAD</keyword>
<dbReference type="AlphaFoldDB" id="A0AAW1L7T9"/>
<dbReference type="FunFam" id="1.20.990.10:FF:000007">
    <property type="entry name" value="Methionine synthase reductase"/>
    <property type="match status" value="1"/>
</dbReference>
<dbReference type="SUPFAM" id="SSF63380">
    <property type="entry name" value="Riboflavin synthase domain-like"/>
    <property type="match status" value="1"/>
</dbReference>
<keyword evidence="10" id="KW-1185">Reference proteome</keyword>
<comment type="caution">
    <text evidence="9">The sequence shown here is derived from an EMBL/GenBank/DDBJ whole genome shotgun (WGS) entry which is preliminary data.</text>
</comment>
<dbReference type="InterPro" id="IPR023173">
    <property type="entry name" value="NADPH_Cyt_P450_Rdtase_alpha"/>
</dbReference>
<dbReference type="Pfam" id="PF00175">
    <property type="entry name" value="NAD_binding_1"/>
    <property type="match status" value="1"/>
</dbReference>
<dbReference type="Gene3D" id="2.40.30.10">
    <property type="entry name" value="Translation factors"/>
    <property type="match status" value="1"/>
</dbReference>
<dbReference type="EC" id="1.6.2.4" evidence="5"/>